<dbReference type="GO" id="GO:0016846">
    <property type="term" value="F:carbon-sulfur lyase activity"/>
    <property type="evidence" value="ECO:0007669"/>
    <property type="project" value="InterPro"/>
</dbReference>
<dbReference type="Proteomes" id="UP000193083">
    <property type="component" value="Unassembled WGS sequence"/>
</dbReference>
<dbReference type="RefSeq" id="WP_085466227.1">
    <property type="nucleotide sequence ID" value="NZ_FXBL01000004.1"/>
</dbReference>
<dbReference type="EMBL" id="FXBL01000004">
    <property type="protein sequence ID" value="SMH51856.1"/>
    <property type="molecule type" value="Genomic_DNA"/>
</dbReference>
<evidence type="ECO:0000256" key="2">
    <source>
        <dbReference type="ARBA" id="ARBA00022723"/>
    </source>
</evidence>
<dbReference type="PROSITE" id="PS51891">
    <property type="entry name" value="CENP_V_GFA"/>
    <property type="match status" value="1"/>
</dbReference>
<dbReference type="Pfam" id="PF04828">
    <property type="entry name" value="GFA"/>
    <property type="match status" value="1"/>
</dbReference>
<evidence type="ECO:0000259" key="5">
    <source>
        <dbReference type="PROSITE" id="PS51891"/>
    </source>
</evidence>
<dbReference type="GO" id="GO:0046872">
    <property type="term" value="F:metal ion binding"/>
    <property type="evidence" value="ECO:0007669"/>
    <property type="project" value="UniProtKB-KW"/>
</dbReference>
<name>A0A1X7PLG3_9HYPH</name>
<keyword evidence="7" id="KW-1185">Reference proteome</keyword>
<dbReference type="InterPro" id="IPR011057">
    <property type="entry name" value="Mss4-like_sf"/>
</dbReference>
<reference evidence="6 7" key="1">
    <citation type="submission" date="2017-04" db="EMBL/GenBank/DDBJ databases">
        <authorList>
            <person name="Afonso C.L."/>
            <person name="Miller P.J."/>
            <person name="Scott M.A."/>
            <person name="Spackman E."/>
            <person name="Goraichik I."/>
            <person name="Dimitrov K.M."/>
            <person name="Suarez D.L."/>
            <person name="Swayne D.E."/>
        </authorList>
    </citation>
    <scope>NUCLEOTIDE SEQUENCE [LARGE SCALE GENOMIC DNA]</scope>
    <source>
        <strain evidence="6 7">B5P</strain>
    </source>
</reference>
<dbReference type="PANTHER" id="PTHR33337:SF40">
    <property type="entry name" value="CENP-V_GFA DOMAIN-CONTAINING PROTEIN-RELATED"/>
    <property type="match status" value="1"/>
</dbReference>
<accession>A0A1X7PLG3</accession>
<feature type="domain" description="CENP-V/GFA" evidence="5">
    <location>
        <begin position="5"/>
        <end position="122"/>
    </location>
</feature>
<evidence type="ECO:0000313" key="7">
    <source>
        <dbReference type="Proteomes" id="UP000193083"/>
    </source>
</evidence>
<keyword evidence="3" id="KW-0862">Zinc</keyword>
<proteinExistence type="inferred from homology"/>
<dbReference type="OrthoDB" id="9807246at2"/>
<protein>
    <submittedName>
        <fullName evidence="6">Uncharacterized conserved protein</fullName>
    </submittedName>
</protein>
<comment type="similarity">
    <text evidence="1">Belongs to the Gfa family.</text>
</comment>
<dbReference type="PANTHER" id="PTHR33337">
    <property type="entry name" value="GFA DOMAIN-CONTAINING PROTEIN"/>
    <property type="match status" value="1"/>
</dbReference>
<sequence>MSQPYSGGCACGALRYEIRAEPIGMNDCQCRQCQRESGTGHGSHLTFPRAAVEMTGEATRWEAVGDGGTVKSRAFCPVCGAPVYMTFPAMPEFFVVKASSLDDPGRYAPQLVAWHAAAQAWDHVDPAIPVFDRMPPRP</sequence>
<dbReference type="Gene3D" id="3.90.1590.10">
    <property type="entry name" value="glutathione-dependent formaldehyde- activating enzyme (gfa)"/>
    <property type="match status" value="1"/>
</dbReference>
<gene>
    <name evidence="6" type="ORF">SAMN02982922_4548</name>
</gene>
<keyword evidence="2" id="KW-0479">Metal-binding</keyword>
<evidence type="ECO:0000313" key="6">
    <source>
        <dbReference type="EMBL" id="SMH51856.1"/>
    </source>
</evidence>
<dbReference type="AlphaFoldDB" id="A0A1X7PLG3"/>
<keyword evidence="4" id="KW-0456">Lyase</keyword>
<evidence type="ECO:0000256" key="3">
    <source>
        <dbReference type="ARBA" id="ARBA00022833"/>
    </source>
</evidence>
<evidence type="ECO:0000256" key="1">
    <source>
        <dbReference type="ARBA" id="ARBA00005495"/>
    </source>
</evidence>
<organism evidence="6 7">
    <name type="scientific">Mesorhizobium australicum</name>
    <dbReference type="NCBI Taxonomy" id="536018"/>
    <lineage>
        <taxon>Bacteria</taxon>
        <taxon>Pseudomonadati</taxon>
        <taxon>Pseudomonadota</taxon>
        <taxon>Alphaproteobacteria</taxon>
        <taxon>Hyphomicrobiales</taxon>
        <taxon>Phyllobacteriaceae</taxon>
        <taxon>Mesorhizobium</taxon>
    </lineage>
</organism>
<evidence type="ECO:0000256" key="4">
    <source>
        <dbReference type="ARBA" id="ARBA00023239"/>
    </source>
</evidence>
<dbReference type="InterPro" id="IPR006913">
    <property type="entry name" value="CENP-V/GFA"/>
</dbReference>
<dbReference type="SUPFAM" id="SSF51316">
    <property type="entry name" value="Mss4-like"/>
    <property type="match status" value="1"/>
</dbReference>